<feature type="transmembrane region" description="Helical" evidence="9">
    <location>
        <begin position="84"/>
        <end position="113"/>
    </location>
</feature>
<dbReference type="SUPFAM" id="SSF161098">
    <property type="entry name" value="MetI-like"/>
    <property type="match status" value="1"/>
</dbReference>
<evidence type="ECO:0000256" key="5">
    <source>
        <dbReference type="ARBA" id="ARBA00022592"/>
    </source>
</evidence>
<evidence type="ECO:0000256" key="2">
    <source>
        <dbReference type="ARBA" id="ARBA00007069"/>
    </source>
</evidence>
<feature type="transmembrane region" description="Helical" evidence="9">
    <location>
        <begin position="26"/>
        <end position="55"/>
    </location>
</feature>
<dbReference type="GO" id="GO:0005315">
    <property type="term" value="F:phosphate transmembrane transporter activity"/>
    <property type="evidence" value="ECO:0007669"/>
    <property type="project" value="InterPro"/>
</dbReference>
<protein>
    <recommendedName>
        <fullName evidence="10">Phosphate transport system permease protein</fullName>
    </recommendedName>
</protein>
<dbReference type="InterPro" id="IPR011864">
    <property type="entry name" value="Phosphate_PstC"/>
</dbReference>
<keyword evidence="4 10" id="KW-1003">Cell membrane</keyword>
<keyword evidence="6 9" id="KW-0812">Transmembrane</keyword>
<dbReference type="RefSeq" id="WP_095134042.1">
    <property type="nucleotide sequence ID" value="NZ_NIBG01000010.1"/>
</dbReference>
<dbReference type="EMBL" id="NIBG01000010">
    <property type="protein sequence ID" value="PAB58976.1"/>
    <property type="molecule type" value="Genomic_DNA"/>
</dbReference>
<dbReference type="PANTHER" id="PTHR30425:SF1">
    <property type="entry name" value="PHOSPHATE TRANSPORT SYSTEM PERMEASE PROTEIN PSTC"/>
    <property type="match status" value="1"/>
</dbReference>
<proteinExistence type="inferred from homology"/>
<keyword evidence="13" id="KW-1185">Reference proteome</keyword>
<reference evidence="12 13" key="1">
    <citation type="submission" date="2017-06" db="EMBL/GenBank/DDBJ databases">
        <title>Draft genome sequence of anaerobic fermentative bacterium Anaeromicrobium sediminis DY2726D isolated from West Pacific Ocean sediments.</title>
        <authorList>
            <person name="Zeng X."/>
        </authorList>
    </citation>
    <scope>NUCLEOTIDE SEQUENCE [LARGE SCALE GENOMIC DNA]</scope>
    <source>
        <strain evidence="12 13">DY2726D</strain>
    </source>
</reference>
<evidence type="ECO:0000256" key="10">
    <source>
        <dbReference type="RuleBase" id="RU363054"/>
    </source>
</evidence>
<comment type="function">
    <text evidence="10">Part of the binding-protein-dependent transport system for phosphate; probably responsible for the translocation of the substrate across the membrane.</text>
</comment>
<dbReference type="PROSITE" id="PS50928">
    <property type="entry name" value="ABC_TM1"/>
    <property type="match status" value="1"/>
</dbReference>
<comment type="subcellular location">
    <subcellularLocation>
        <location evidence="1 9">Cell membrane</location>
        <topology evidence="1 9">Multi-pass membrane protein</topology>
    </subcellularLocation>
</comment>
<dbReference type="PANTHER" id="PTHR30425">
    <property type="entry name" value="PHOSPHATE TRANSPORT SYSTEM PERMEASE PROTEIN PST"/>
    <property type="match status" value="1"/>
</dbReference>
<dbReference type="Gene3D" id="1.10.3720.10">
    <property type="entry name" value="MetI-like"/>
    <property type="match status" value="1"/>
</dbReference>
<keyword evidence="7 9" id="KW-1133">Transmembrane helix</keyword>
<feature type="transmembrane region" description="Helical" evidence="9">
    <location>
        <begin position="134"/>
        <end position="152"/>
    </location>
</feature>
<comment type="caution">
    <text evidence="12">The sequence shown here is derived from an EMBL/GenBank/DDBJ whole genome shotgun (WGS) entry which is preliminary data.</text>
</comment>
<evidence type="ECO:0000313" key="12">
    <source>
        <dbReference type="EMBL" id="PAB58976.1"/>
    </source>
</evidence>
<dbReference type="InterPro" id="IPR051124">
    <property type="entry name" value="Phosphate_Transport_Permease"/>
</dbReference>
<name>A0A267MHH5_9FIRM</name>
<dbReference type="GO" id="GO:0005886">
    <property type="term" value="C:plasma membrane"/>
    <property type="evidence" value="ECO:0007669"/>
    <property type="project" value="UniProtKB-SubCell"/>
</dbReference>
<comment type="caution">
    <text evidence="10">Lacks conserved residue(s) required for the propagation of feature annotation.</text>
</comment>
<accession>A0A267MHH5</accession>
<comment type="similarity">
    <text evidence="2 10">Belongs to the binding-protein-dependent transport system permease family. CysTW subfamily.</text>
</comment>
<evidence type="ECO:0000259" key="11">
    <source>
        <dbReference type="PROSITE" id="PS50928"/>
    </source>
</evidence>
<evidence type="ECO:0000256" key="6">
    <source>
        <dbReference type="ARBA" id="ARBA00022692"/>
    </source>
</evidence>
<feature type="domain" description="ABC transmembrane type-1" evidence="11">
    <location>
        <begin position="88"/>
        <end position="298"/>
    </location>
</feature>
<sequence>MSEFIGRLVDRKTIKGKRLSIKKEDIIEYVFTNLFKFSAVVSILWVFIISAYIFVEGLPAIYEIGVKNFFIGGEWMPSADLYGIFPMIIGSILVTILAIVIGVPIGVCTAVYIGEVGNKKYAKVVENIVELLSAIPSVVYGFFGLMVIVPFINDTLGGPGGGNSLLAGGIVLGIMILPTVTRISESSIKAVPKAYKEGSLALGASYMETVFKVILPAAKSGILTSVILGIGRAVGETMAIILVAGNTPLIPKSIVAPVRTLTANIAIEMGYAFGLHQEALFATGAVLFMFIMLLNCLITFTVYRSEA</sequence>
<dbReference type="CDD" id="cd06261">
    <property type="entry name" value="TM_PBP2"/>
    <property type="match status" value="1"/>
</dbReference>
<feature type="transmembrane region" description="Helical" evidence="9">
    <location>
        <begin position="164"/>
        <end position="183"/>
    </location>
</feature>
<evidence type="ECO:0000256" key="1">
    <source>
        <dbReference type="ARBA" id="ARBA00004651"/>
    </source>
</evidence>
<feature type="transmembrane region" description="Helical" evidence="9">
    <location>
        <begin position="279"/>
        <end position="303"/>
    </location>
</feature>
<keyword evidence="3 9" id="KW-0813">Transport</keyword>
<dbReference type="Pfam" id="PF00528">
    <property type="entry name" value="BPD_transp_1"/>
    <property type="match status" value="1"/>
</dbReference>
<keyword evidence="8 9" id="KW-0472">Membrane</keyword>
<keyword evidence="5 10" id="KW-0592">Phosphate transport</keyword>
<organism evidence="12 13">
    <name type="scientific">Anaeromicrobium sediminis</name>
    <dbReference type="NCBI Taxonomy" id="1478221"/>
    <lineage>
        <taxon>Bacteria</taxon>
        <taxon>Bacillati</taxon>
        <taxon>Bacillota</taxon>
        <taxon>Clostridia</taxon>
        <taxon>Peptostreptococcales</taxon>
        <taxon>Thermotaleaceae</taxon>
        <taxon>Anaeromicrobium</taxon>
    </lineage>
</organism>
<dbReference type="NCBIfam" id="TIGR02138">
    <property type="entry name" value="phosphate_pstC"/>
    <property type="match status" value="1"/>
</dbReference>
<evidence type="ECO:0000256" key="7">
    <source>
        <dbReference type="ARBA" id="ARBA00022989"/>
    </source>
</evidence>
<dbReference type="OrthoDB" id="9785113at2"/>
<gene>
    <name evidence="12" type="primary">pstC</name>
    <name evidence="12" type="ORF">CCE28_12395</name>
</gene>
<dbReference type="Proteomes" id="UP000216024">
    <property type="component" value="Unassembled WGS sequence"/>
</dbReference>
<evidence type="ECO:0000256" key="4">
    <source>
        <dbReference type="ARBA" id="ARBA00022475"/>
    </source>
</evidence>
<evidence type="ECO:0000256" key="9">
    <source>
        <dbReference type="RuleBase" id="RU363032"/>
    </source>
</evidence>
<evidence type="ECO:0000256" key="3">
    <source>
        <dbReference type="ARBA" id="ARBA00022448"/>
    </source>
</evidence>
<evidence type="ECO:0000256" key="8">
    <source>
        <dbReference type="ARBA" id="ARBA00023136"/>
    </source>
</evidence>
<dbReference type="InterPro" id="IPR000515">
    <property type="entry name" value="MetI-like"/>
</dbReference>
<evidence type="ECO:0000313" key="13">
    <source>
        <dbReference type="Proteomes" id="UP000216024"/>
    </source>
</evidence>
<dbReference type="GO" id="GO:0006817">
    <property type="term" value="P:phosphate ion transport"/>
    <property type="evidence" value="ECO:0007669"/>
    <property type="project" value="UniProtKB-KW"/>
</dbReference>
<dbReference type="AlphaFoldDB" id="A0A267MHH5"/>
<dbReference type="InterPro" id="IPR035906">
    <property type="entry name" value="MetI-like_sf"/>
</dbReference>